<dbReference type="RefSeq" id="WP_054838372.1">
    <property type="nucleotide sequence ID" value="NZ_BBBY01000008.1"/>
</dbReference>
<reference evidence="2 3" key="1">
    <citation type="submission" date="2019-10" db="EMBL/GenBank/DDBJ databases">
        <title>Sequencing and Assembly of Multiple Reported Metal-Biooxidizing Members of the Extremely Thermoacidophilic Archaeal Family Sulfolobaceae.</title>
        <authorList>
            <person name="Counts J.A."/>
            <person name="Kelly R.M."/>
        </authorList>
    </citation>
    <scope>NUCLEOTIDE SEQUENCE [LARGE SCALE GENOMIC DNA]</scope>
    <source>
        <strain evidence="2 3">DSM 6482</strain>
    </source>
</reference>
<evidence type="ECO:0000313" key="3">
    <source>
        <dbReference type="Proteomes" id="UP000470772"/>
    </source>
</evidence>
<accession>A0A6A9QJA7</accession>
<dbReference type="EMBL" id="WGGD01000005">
    <property type="protein sequence ID" value="MUN29367.1"/>
    <property type="molecule type" value="Genomic_DNA"/>
</dbReference>
<evidence type="ECO:0000313" key="2">
    <source>
        <dbReference type="EMBL" id="MUN29367.1"/>
    </source>
</evidence>
<keyword evidence="3" id="KW-1185">Reference proteome</keyword>
<dbReference type="AlphaFoldDB" id="A0A6A9QJA7"/>
<name>A0A6A9QJA7_SULME</name>
<sequence>MCDKDEAKILFDKCKLEECKKAVRFFTDDLCTSKRQTLDILDNVPKGWSGLYKTVRSFIKESKELYKGMLFADEIETLIDNGYMNAMKGNLHSAEESNRFLLERIFLSIFIENTTKDYEKILRKRQWHRMVDAGYTILHFGEVIGRLKKTTGGKPPIDRDTIYLIGKPVCRKHLEFPEYSRNMEDFPLKERLKCKCGKEADYLTLAMPKVSALIGLGCYIVGYPSERFENIYSNISRIIHPYGLVKIDKDRAVLLWFRDYFMIVGELKKALAARSSNPSNESYQSEGRVEVKVKRKAKKKKDNPKKRNRKK</sequence>
<gene>
    <name evidence="2" type="ORF">GC250_07950</name>
</gene>
<organism evidence="2 3">
    <name type="scientific">Sulfuracidifex metallicus DSM 6482 = JCM 9184</name>
    <dbReference type="NCBI Taxonomy" id="523847"/>
    <lineage>
        <taxon>Archaea</taxon>
        <taxon>Thermoproteota</taxon>
        <taxon>Thermoprotei</taxon>
        <taxon>Sulfolobales</taxon>
        <taxon>Sulfolobaceae</taxon>
        <taxon>Sulfuracidifex</taxon>
    </lineage>
</organism>
<comment type="caution">
    <text evidence="2">The sequence shown here is derived from an EMBL/GenBank/DDBJ whole genome shotgun (WGS) entry which is preliminary data.</text>
</comment>
<feature type="compositionally biased region" description="Polar residues" evidence="1">
    <location>
        <begin position="274"/>
        <end position="285"/>
    </location>
</feature>
<feature type="compositionally biased region" description="Basic residues" evidence="1">
    <location>
        <begin position="293"/>
        <end position="311"/>
    </location>
</feature>
<proteinExistence type="predicted"/>
<dbReference type="OrthoDB" id="42691at2157"/>
<dbReference type="Proteomes" id="UP000470772">
    <property type="component" value="Unassembled WGS sequence"/>
</dbReference>
<evidence type="ECO:0000256" key="1">
    <source>
        <dbReference type="SAM" id="MobiDB-lite"/>
    </source>
</evidence>
<feature type="region of interest" description="Disordered" evidence="1">
    <location>
        <begin position="273"/>
        <end position="311"/>
    </location>
</feature>
<protein>
    <submittedName>
        <fullName evidence="2">Uncharacterized protein</fullName>
    </submittedName>
</protein>